<evidence type="ECO:0000256" key="8">
    <source>
        <dbReference type="SAM" id="Coils"/>
    </source>
</evidence>
<dbReference type="InterPro" id="IPR050835">
    <property type="entry name" value="ABC_transporter_sub-D"/>
</dbReference>
<evidence type="ECO:0000256" key="2">
    <source>
        <dbReference type="ARBA" id="ARBA00022448"/>
    </source>
</evidence>
<dbReference type="GO" id="GO:0005778">
    <property type="term" value="C:peroxisomal membrane"/>
    <property type="evidence" value="ECO:0007669"/>
    <property type="project" value="TreeGrafter"/>
</dbReference>
<evidence type="ECO:0008006" key="14">
    <source>
        <dbReference type="Google" id="ProtNLM"/>
    </source>
</evidence>
<keyword evidence="7" id="KW-0472">Membrane</keyword>
<dbReference type="PROSITE" id="PS50893">
    <property type="entry name" value="ABC_TRANSPORTER_2"/>
    <property type="match status" value="1"/>
</dbReference>
<protein>
    <recommendedName>
        <fullName evidence="14">ABC transporter domain-containing protein</fullName>
    </recommendedName>
</protein>
<evidence type="ECO:0000256" key="4">
    <source>
        <dbReference type="ARBA" id="ARBA00022741"/>
    </source>
</evidence>
<feature type="domain" description="ABC transporter" evidence="10">
    <location>
        <begin position="529"/>
        <end position="763"/>
    </location>
</feature>
<evidence type="ECO:0000256" key="1">
    <source>
        <dbReference type="ARBA" id="ARBA00008575"/>
    </source>
</evidence>
<comment type="caution">
    <text evidence="12">The sequence shown here is derived from an EMBL/GenBank/DDBJ whole genome shotgun (WGS) entry which is preliminary data.</text>
</comment>
<dbReference type="SMART" id="SM00382">
    <property type="entry name" value="AAA"/>
    <property type="match status" value="1"/>
</dbReference>
<dbReference type="GO" id="GO:0016887">
    <property type="term" value="F:ATP hydrolysis activity"/>
    <property type="evidence" value="ECO:0007669"/>
    <property type="project" value="InterPro"/>
</dbReference>
<evidence type="ECO:0000256" key="3">
    <source>
        <dbReference type="ARBA" id="ARBA00022692"/>
    </source>
</evidence>
<dbReference type="InterPro" id="IPR003593">
    <property type="entry name" value="AAA+_ATPase"/>
</dbReference>
<evidence type="ECO:0000313" key="13">
    <source>
        <dbReference type="Proteomes" id="UP000275385"/>
    </source>
</evidence>
<keyword evidence="8" id="KW-0175">Coiled coil</keyword>
<evidence type="ECO:0000313" key="12">
    <source>
        <dbReference type="EMBL" id="RKU48384.1"/>
    </source>
</evidence>
<feature type="coiled-coil region" evidence="8">
    <location>
        <begin position="749"/>
        <end position="786"/>
    </location>
</feature>
<comment type="similarity">
    <text evidence="1">Belongs to the ABC transporter superfamily. ABCD family. Peroxisomal fatty acyl CoA transporter (TC 3.A.1.203) subfamily.</text>
</comment>
<sequence>MAAQSSLRRSAAEEAIAAFIDKYLGAVRTRLSKTSRTARLLATLSLATTIILGAEGSRRWWKARREEKETGIKLVRTNSWLHNKDGSRTIYVPYKDGTAKVVINTTKPLTFEAHRRLFLNPPRVSGLAGGASVPSAQTKPGLNLAFLHQFLSLMSIMIPRWTSKEAGLLVSHGAFLMLRTYLSLVVARLDGEIVRDLVAGNGKHFLWGLLKWCGLGGFASYTNAMIKYLESKVSIAFRTRLTRYIHDLYLNENLNYYKLSNLDGGVGQGADQFITQDLTLFCASAANLYSSLGKPLVDLCVFNYQLYRSLGPLALTGLLSNYFLTASILRRLSPPFGKLKAVEGRKEGDFRSLHARLIANAEEVAFYGGAEMEKTFLNREFKSLKTWMEGIYMLKIRYNILEDFILKYSWSAYGYLLSSLPVFLPAWGGMGGAAEMSEPGAVQGGRERNRMKDFITNKRLMLSLADAGGRMMYSIKDLSELAGYTSRVYTLISTLHRVHANAYYVRGRENELYSLSDVQGTIQKGFDGVRLEHVPVVAPALWPQGGEELIESLSLIVRRGEHLLISGPNGVGKSAITRIIAGLWPVYRGLVSRPKETGMDGIMFLPQRPYLSIGTLRDQVIYPDGEVDMRDKRKNEYDLRRALEQAKLGYLPDREGGWDTRKEWKDVLSGGEKQRLAIARLLYHEPEYAFIDEGTSAVSSDVEGLLYETCKEKGITLITISTRASLKKYHKYNLVLGMGERGDEWVFEQIGTEREKMHVERELQDLRERLSQVEEWKSRRQEIEKELAKVWVEGGDDLEPPAYVENDSPGKVEDETPASRL</sequence>
<dbReference type="GO" id="GO:0007031">
    <property type="term" value="P:peroxisome organization"/>
    <property type="evidence" value="ECO:0007669"/>
    <property type="project" value="TreeGrafter"/>
</dbReference>
<gene>
    <name evidence="12" type="ORF">DL546_009211</name>
</gene>
<evidence type="ECO:0000256" key="7">
    <source>
        <dbReference type="ARBA" id="ARBA00023136"/>
    </source>
</evidence>
<evidence type="ECO:0000256" key="9">
    <source>
        <dbReference type="SAM" id="MobiDB-lite"/>
    </source>
</evidence>
<evidence type="ECO:0000256" key="5">
    <source>
        <dbReference type="ARBA" id="ARBA00022840"/>
    </source>
</evidence>
<keyword evidence="2" id="KW-0813">Transport</keyword>
<dbReference type="PROSITE" id="PS50929">
    <property type="entry name" value="ABC_TM1F"/>
    <property type="match status" value="1"/>
</dbReference>
<proteinExistence type="inferred from homology"/>
<dbReference type="GO" id="GO:0005524">
    <property type="term" value="F:ATP binding"/>
    <property type="evidence" value="ECO:0007669"/>
    <property type="project" value="UniProtKB-KW"/>
</dbReference>
<feature type="domain" description="ABC transmembrane type-1" evidence="11">
    <location>
        <begin position="174"/>
        <end position="405"/>
    </location>
</feature>
<evidence type="ECO:0000256" key="6">
    <source>
        <dbReference type="ARBA" id="ARBA00022989"/>
    </source>
</evidence>
<dbReference type="Pfam" id="PF06472">
    <property type="entry name" value="ABC_membrane_2"/>
    <property type="match status" value="1"/>
</dbReference>
<reference evidence="12 13" key="1">
    <citation type="submission" date="2018-08" db="EMBL/GenBank/DDBJ databases">
        <title>Draft genome of the lignicolous fungus Coniochaeta pulveracea.</title>
        <authorList>
            <person name="Borstlap C.J."/>
            <person name="De Witt R.N."/>
            <person name="Botha A."/>
            <person name="Volschenk H."/>
        </authorList>
    </citation>
    <scope>NUCLEOTIDE SEQUENCE [LARGE SCALE GENOMIC DNA]</scope>
    <source>
        <strain evidence="12 13">CAB683</strain>
    </source>
</reference>
<dbReference type="EMBL" id="QVQW01000005">
    <property type="protein sequence ID" value="RKU48384.1"/>
    <property type="molecule type" value="Genomic_DNA"/>
</dbReference>
<dbReference type="PANTHER" id="PTHR11384:SF67">
    <property type="entry name" value="ATP-BINDING CASSETTE SUB-FAMILY D MEMBER 1"/>
    <property type="match status" value="1"/>
</dbReference>
<dbReference type="CDD" id="cd03223">
    <property type="entry name" value="ABCD_peroxisomal_ALDP"/>
    <property type="match status" value="1"/>
</dbReference>
<keyword evidence="4" id="KW-0547">Nucleotide-binding</keyword>
<dbReference type="STRING" id="177199.A0A420YKH0"/>
<dbReference type="SUPFAM" id="SSF52540">
    <property type="entry name" value="P-loop containing nucleoside triphosphate hydrolases"/>
    <property type="match status" value="1"/>
</dbReference>
<dbReference type="GO" id="GO:0042760">
    <property type="term" value="P:very long-chain fatty acid catabolic process"/>
    <property type="evidence" value="ECO:0007669"/>
    <property type="project" value="TreeGrafter"/>
</dbReference>
<keyword evidence="6" id="KW-1133">Transmembrane helix</keyword>
<dbReference type="OrthoDB" id="422637at2759"/>
<dbReference type="InterPro" id="IPR027417">
    <property type="entry name" value="P-loop_NTPase"/>
</dbReference>
<evidence type="ECO:0000259" key="11">
    <source>
        <dbReference type="PROSITE" id="PS50929"/>
    </source>
</evidence>
<dbReference type="InterPro" id="IPR003439">
    <property type="entry name" value="ABC_transporter-like_ATP-bd"/>
</dbReference>
<dbReference type="Proteomes" id="UP000275385">
    <property type="component" value="Unassembled WGS sequence"/>
</dbReference>
<dbReference type="PANTHER" id="PTHR11384">
    <property type="entry name" value="ATP-BINDING CASSETTE, SUB-FAMILY D MEMBER"/>
    <property type="match status" value="1"/>
</dbReference>
<dbReference type="InterPro" id="IPR011527">
    <property type="entry name" value="ABC1_TM_dom"/>
</dbReference>
<dbReference type="GO" id="GO:0015910">
    <property type="term" value="P:long-chain fatty acid import into peroxisome"/>
    <property type="evidence" value="ECO:0007669"/>
    <property type="project" value="TreeGrafter"/>
</dbReference>
<feature type="region of interest" description="Disordered" evidence="9">
    <location>
        <begin position="796"/>
        <end position="821"/>
    </location>
</feature>
<name>A0A420YKH0_9PEZI</name>
<accession>A0A420YKH0</accession>
<dbReference type="GO" id="GO:0005324">
    <property type="term" value="F:long-chain fatty acid transmembrane transporter activity"/>
    <property type="evidence" value="ECO:0007669"/>
    <property type="project" value="TreeGrafter"/>
</dbReference>
<evidence type="ECO:0000259" key="10">
    <source>
        <dbReference type="PROSITE" id="PS50893"/>
    </source>
</evidence>
<keyword evidence="3" id="KW-0812">Transmembrane</keyword>
<dbReference type="GO" id="GO:0140359">
    <property type="term" value="F:ABC-type transporter activity"/>
    <property type="evidence" value="ECO:0007669"/>
    <property type="project" value="InterPro"/>
</dbReference>
<dbReference type="GO" id="GO:0006635">
    <property type="term" value="P:fatty acid beta-oxidation"/>
    <property type="evidence" value="ECO:0007669"/>
    <property type="project" value="TreeGrafter"/>
</dbReference>
<keyword evidence="13" id="KW-1185">Reference proteome</keyword>
<dbReference type="Pfam" id="PF00005">
    <property type="entry name" value="ABC_tran"/>
    <property type="match status" value="1"/>
</dbReference>
<dbReference type="AlphaFoldDB" id="A0A420YKH0"/>
<organism evidence="12 13">
    <name type="scientific">Coniochaeta pulveracea</name>
    <dbReference type="NCBI Taxonomy" id="177199"/>
    <lineage>
        <taxon>Eukaryota</taxon>
        <taxon>Fungi</taxon>
        <taxon>Dikarya</taxon>
        <taxon>Ascomycota</taxon>
        <taxon>Pezizomycotina</taxon>
        <taxon>Sordariomycetes</taxon>
        <taxon>Sordariomycetidae</taxon>
        <taxon>Coniochaetales</taxon>
        <taxon>Coniochaetaceae</taxon>
        <taxon>Coniochaeta</taxon>
    </lineage>
</organism>
<keyword evidence="5" id="KW-0067">ATP-binding</keyword>
<dbReference type="Gene3D" id="3.40.50.300">
    <property type="entry name" value="P-loop containing nucleotide triphosphate hydrolases"/>
    <property type="match status" value="1"/>
</dbReference>
<dbReference type="InterPro" id="IPR017871">
    <property type="entry name" value="ABC_transporter-like_CS"/>
</dbReference>
<dbReference type="PROSITE" id="PS00211">
    <property type="entry name" value="ABC_TRANSPORTER_1"/>
    <property type="match status" value="1"/>
</dbReference>